<dbReference type="SUPFAM" id="SSF54106">
    <property type="entry name" value="LysM domain"/>
    <property type="match status" value="1"/>
</dbReference>
<dbReference type="CDD" id="cd00118">
    <property type="entry name" value="LysM"/>
    <property type="match status" value="1"/>
</dbReference>
<dbReference type="GO" id="GO:0004040">
    <property type="term" value="F:amidase activity"/>
    <property type="evidence" value="ECO:0007669"/>
    <property type="project" value="InterPro"/>
</dbReference>
<keyword evidence="7" id="KW-1185">Reference proteome</keyword>
<dbReference type="GO" id="GO:0042742">
    <property type="term" value="P:defense response to bacterium"/>
    <property type="evidence" value="ECO:0007669"/>
    <property type="project" value="UniProtKB-KW"/>
</dbReference>
<comment type="caution">
    <text evidence="6">The sequence shown here is derived from an EMBL/GenBank/DDBJ whole genome shotgun (WGS) entry which is preliminary data.</text>
</comment>
<keyword evidence="1" id="KW-0929">Antimicrobial</keyword>
<dbReference type="Proteomes" id="UP000308181">
    <property type="component" value="Unassembled WGS sequence"/>
</dbReference>
<protein>
    <recommendedName>
        <fullName evidence="4">Peptidoglycan hydrolase</fullName>
    </recommendedName>
</protein>
<dbReference type="GO" id="GO:0031640">
    <property type="term" value="P:killing of cells of another organism"/>
    <property type="evidence" value="ECO:0007669"/>
    <property type="project" value="UniProtKB-KW"/>
</dbReference>
<dbReference type="Gene3D" id="1.10.530.10">
    <property type="match status" value="1"/>
</dbReference>
<evidence type="ECO:0000256" key="2">
    <source>
        <dbReference type="ARBA" id="ARBA00022638"/>
    </source>
</evidence>
<gene>
    <name evidence="6" type="ORF">FA046_04325</name>
</gene>
<dbReference type="Pfam" id="PF01832">
    <property type="entry name" value="Glucosaminidase"/>
    <property type="match status" value="1"/>
</dbReference>
<accession>A0A4U1C4W3</accession>
<name>A0A4U1C4W3_9SPHI</name>
<dbReference type="InterPro" id="IPR051056">
    <property type="entry name" value="Glycosyl_Hydrolase_73"/>
</dbReference>
<dbReference type="EMBL" id="SWBP01000001">
    <property type="protein sequence ID" value="TKC00910.1"/>
    <property type="molecule type" value="Genomic_DNA"/>
</dbReference>
<proteinExistence type="predicted"/>
<evidence type="ECO:0000259" key="5">
    <source>
        <dbReference type="PROSITE" id="PS51782"/>
    </source>
</evidence>
<dbReference type="RefSeq" id="WP_136825115.1">
    <property type="nucleotide sequence ID" value="NZ_SWBP01000001.1"/>
</dbReference>
<dbReference type="AlphaFoldDB" id="A0A4U1C4W3"/>
<dbReference type="SMART" id="SM00257">
    <property type="entry name" value="LysM"/>
    <property type="match status" value="1"/>
</dbReference>
<evidence type="ECO:0000313" key="7">
    <source>
        <dbReference type="Proteomes" id="UP000308181"/>
    </source>
</evidence>
<dbReference type="SMART" id="SM00047">
    <property type="entry name" value="LYZ2"/>
    <property type="match status" value="1"/>
</dbReference>
<dbReference type="InterPro" id="IPR018392">
    <property type="entry name" value="LysM"/>
</dbReference>
<sequence>MKKLIVVFFVFIQSFCFGQTVTEKYIAKYKDLAVQLMNQNSIPASVILGVAIHESASGSSKIARYLNNQFGMKGSNKSVEIKSAYKGYASVEDSYFDFISMMQSRPKFNILFKNYTDSDYHSWIFGIQKGGYAASKTWASQVIAIIKKYQLNQFDNTSNPESIIKPQFEEEIKVTETTSYRVKRGDTLNAIAKRFNTSSKSIMFKNNLKSTILQIYQKLII</sequence>
<dbReference type="OrthoDB" id="977752at2"/>
<dbReference type="PANTHER" id="PTHR33308">
    <property type="entry name" value="PEPTIDOGLYCAN HYDROLASE FLGJ"/>
    <property type="match status" value="1"/>
</dbReference>
<organism evidence="6 7">
    <name type="scientific">Pedobacter cryophilus</name>
    <dbReference type="NCBI Taxonomy" id="2571271"/>
    <lineage>
        <taxon>Bacteria</taxon>
        <taxon>Pseudomonadati</taxon>
        <taxon>Bacteroidota</taxon>
        <taxon>Sphingobacteriia</taxon>
        <taxon>Sphingobacteriales</taxon>
        <taxon>Sphingobacteriaceae</taxon>
        <taxon>Pedobacter</taxon>
    </lineage>
</organism>
<dbReference type="Pfam" id="PF01476">
    <property type="entry name" value="LysM"/>
    <property type="match status" value="1"/>
</dbReference>
<keyword evidence="3" id="KW-0378">Hydrolase</keyword>
<keyword evidence="2" id="KW-0081">Bacteriolytic enzyme</keyword>
<evidence type="ECO:0000256" key="1">
    <source>
        <dbReference type="ARBA" id="ARBA00022529"/>
    </source>
</evidence>
<evidence type="ECO:0000256" key="3">
    <source>
        <dbReference type="ARBA" id="ARBA00022801"/>
    </source>
</evidence>
<dbReference type="InterPro" id="IPR036779">
    <property type="entry name" value="LysM_dom_sf"/>
</dbReference>
<feature type="domain" description="LysM" evidence="5">
    <location>
        <begin position="178"/>
        <end position="221"/>
    </location>
</feature>
<reference evidence="6 7" key="1">
    <citation type="submission" date="2019-04" db="EMBL/GenBank/DDBJ databases">
        <title>Pedobacter sp. AR-3-17 sp. nov., isolated from Arctic soil.</title>
        <authorList>
            <person name="Dahal R.H."/>
            <person name="Kim D.-U."/>
        </authorList>
    </citation>
    <scope>NUCLEOTIDE SEQUENCE [LARGE SCALE GENOMIC DNA]</scope>
    <source>
        <strain evidence="6 7">AR-3-17</strain>
    </source>
</reference>
<dbReference type="PANTHER" id="PTHR33308:SF9">
    <property type="entry name" value="PEPTIDOGLYCAN HYDROLASE FLGJ"/>
    <property type="match status" value="1"/>
</dbReference>
<evidence type="ECO:0000256" key="4">
    <source>
        <dbReference type="ARBA" id="ARBA00032108"/>
    </source>
</evidence>
<dbReference type="InterPro" id="IPR002901">
    <property type="entry name" value="MGlyc_endo_b_GlcNAc-like_dom"/>
</dbReference>
<dbReference type="PROSITE" id="PS51782">
    <property type="entry name" value="LYSM"/>
    <property type="match status" value="1"/>
</dbReference>
<dbReference type="Gene3D" id="3.10.350.10">
    <property type="entry name" value="LysM domain"/>
    <property type="match status" value="1"/>
</dbReference>
<evidence type="ECO:0000313" key="6">
    <source>
        <dbReference type="EMBL" id="TKC00910.1"/>
    </source>
</evidence>